<dbReference type="SMART" id="SM00449">
    <property type="entry name" value="SPRY"/>
    <property type="match status" value="1"/>
</dbReference>
<dbReference type="InterPro" id="IPR013320">
    <property type="entry name" value="ConA-like_dom_sf"/>
</dbReference>
<proteinExistence type="predicted"/>
<dbReference type="CDD" id="cd12880">
    <property type="entry name" value="SPRYD7"/>
    <property type="match status" value="1"/>
</dbReference>
<dbReference type="InterPro" id="IPR003877">
    <property type="entry name" value="SPRY_dom"/>
</dbReference>
<sequence length="234" mass="25650">MERAARKVSAIKIDDQPILAAIPKSTNLTERRSDPPSLREDSVIVDEIISEATHAKDYNPIDHERSDEMISGWSSDERKDVVILKEGERICGTGAALGTLPIVQNKAYFQVDVQQNGTWGVGLGNSHSPLDAVPVACDFWGIRDNGDVVANETVIGKLNKPISEGDSIGVCYDHVELKFLVNGEWAEPSITGIRGPAYPIIYVDESAIIDVKFRKFTQDAPSGYDEILAEQTLL</sequence>
<evidence type="ECO:0000313" key="3">
    <source>
        <dbReference type="Proteomes" id="UP000054047"/>
    </source>
</evidence>
<evidence type="ECO:0000313" key="2">
    <source>
        <dbReference type="EMBL" id="KIH55140.1"/>
    </source>
</evidence>
<evidence type="ECO:0000259" key="1">
    <source>
        <dbReference type="SMART" id="SM00449"/>
    </source>
</evidence>
<dbReference type="AlphaFoldDB" id="A0A0C2G2H4"/>
<dbReference type="Gene3D" id="2.60.120.920">
    <property type="match status" value="1"/>
</dbReference>
<feature type="domain" description="SPRY" evidence="1">
    <location>
        <begin position="104"/>
        <end position="217"/>
    </location>
</feature>
<dbReference type="SUPFAM" id="SSF49899">
    <property type="entry name" value="Concanavalin A-like lectins/glucanases"/>
    <property type="match status" value="1"/>
</dbReference>
<reference evidence="2 3" key="1">
    <citation type="submission" date="2013-12" db="EMBL/GenBank/DDBJ databases">
        <title>Draft genome of the parsitic nematode Ancylostoma duodenale.</title>
        <authorList>
            <person name="Mitreva M."/>
        </authorList>
    </citation>
    <scope>NUCLEOTIDE SEQUENCE [LARGE SCALE GENOMIC DNA]</scope>
    <source>
        <strain evidence="2 3">Zhejiang</strain>
    </source>
</reference>
<gene>
    <name evidence="2" type="ORF">ANCDUO_14707</name>
</gene>
<keyword evidence="3" id="KW-1185">Reference proteome</keyword>
<dbReference type="InterPro" id="IPR035766">
    <property type="entry name" value="SPRYD7"/>
</dbReference>
<name>A0A0C2G2H4_9BILA</name>
<organism evidence="2 3">
    <name type="scientific">Ancylostoma duodenale</name>
    <dbReference type="NCBI Taxonomy" id="51022"/>
    <lineage>
        <taxon>Eukaryota</taxon>
        <taxon>Metazoa</taxon>
        <taxon>Ecdysozoa</taxon>
        <taxon>Nematoda</taxon>
        <taxon>Chromadorea</taxon>
        <taxon>Rhabditida</taxon>
        <taxon>Rhabditina</taxon>
        <taxon>Rhabditomorpha</taxon>
        <taxon>Strongyloidea</taxon>
        <taxon>Ancylostomatidae</taxon>
        <taxon>Ancylostomatinae</taxon>
        <taxon>Ancylostoma</taxon>
    </lineage>
</organism>
<dbReference type="Proteomes" id="UP000054047">
    <property type="component" value="Unassembled WGS sequence"/>
</dbReference>
<accession>A0A0C2G2H4</accession>
<dbReference type="InterPro" id="IPR043136">
    <property type="entry name" value="B30.2/SPRY_sf"/>
</dbReference>
<dbReference type="Pfam" id="PF00622">
    <property type="entry name" value="SPRY"/>
    <property type="match status" value="1"/>
</dbReference>
<dbReference type="PANTHER" id="PTHR20951:SF2">
    <property type="entry name" value="SPRY DOMAIN-CONTAINING PROTEIN 7"/>
    <property type="match status" value="1"/>
</dbReference>
<dbReference type="PANTHER" id="PTHR20951">
    <property type="entry name" value="C13ORF1 PROTEIN-RELATED"/>
    <property type="match status" value="1"/>
</dbReference>
<dbReference type="EMBL" id="KN737837">
    <property type="protein sequence ID" value="KIH55140.1"/>
    <property type="molecule type" value="Genomic_DNA"/>
</dbReference>
<protein>
    <submittedName>
        <fullName evidence="2">SPRY domain protein</fullName>
    </submittedName>
</protein>
<dbReference type="OrthoDB" id="40953at2759"/>